<gene>
    <name evidence="1" type="ORF">CCMA1212_001649</name>
</gene>
<dbReference type="Proteomes" id="UP001642720">
    <property type="component" value="Unassembled WGS sequence"/>
</dbReference>
<comment type="caution">
    <text evidence="1">The sequence shown here is derived from an EMBL/GenBank/DDBJ whole genome shotgun (WGS) entry which is preliminary data.</text>
</comment>
<proteinExistence type="predicted"/>
<name>A0ABY2HDC6_9HYPO</name>
<dbReference type="GeneID" id="300573517"/>
<dbReference type="EMBL" id="PPTA01000002">
    <property type="protein sequence ID" value="TFB05636.1"/>
    <property type="molecule type" value="Genomic_DNA"/>
</dbReference>
<sequence length="77" mass="7787">MTGQASSLAPVVREVSGASRVVCEPGLFAPGGANLERGPNLEEACKGSLASEGQHQLPILVDPICRGRGGGTYLVPG</sequence>
<dbReference type="RefSeq" id="XP_073561837.1">
    <property type="nucleotide sequence ID" value="XM_073699067.1"/>
</dbReference>
<organism evidence="1 2">
    <name type="scientific">Trichoderma ghanense</name>
    <dbReference type="NCBI Taxonomy" id="65468"/>
    <lineage>
        <taxon>Eukaryota</taxon>
        <taxon>Fungi</taxon>
        <taxon>Dikarya</taxon>
        <taxon>Ascomycota</taxon>
        <taxon>Pezizomycotina</taxon>
        <taxon>Sordariomycetes</taxon>
        <taxon>Hypocreomycetidae</taxon>
        <taxon>Hypocreales</taxon>
        <taxon>Hypocreaceae</taxon>
        <taxon>Trichoderma</taxon>
    </lineage>
</organism>
<protein>
    <submittedName>
        <fullName evidence="1">Uncharacterized protein</fullName>
    </submittedName>
</protein>
<accession>A0ABY2HDC6</accession>
<keyword evidence="2" id="KW-1185">Reference proteome</keyword>
<evidence type="ECO:0000313" key="2">
    <source>
        <dbReference type="Proteomes" id="UP001642720"/>
    </source>
</evidence>
<reference evidence="1 2" key="1">
    <citation type="submission" date="2018-01" db="EMBL/GenBank/DDBJ databases">
        <title>Genome characterization of the sugarcane-associated fungus Trichoderma ghanense CCMA-1212 and their application in lignocelulose bioconversion.</title>
        <authorList>
            <person name="Steindorff A.S."/>
            <person name="Mendes T.D."/>
            <person name="Vilela E.S.D."/>
            <person name="Rodrigues D.S."/>
            <person name="Formighieri E.F."/>
            <person name="Melo I.S."/>
            <person name="Favaro L.C.L."/>
        </authorList>
    </citation>
    <scope>NUCLEOTIDE SEQUENCE [LARGE SCALE GENOMIC DNA]</scope>
    <source>
        <strain evidence="1 2">CCMA-1212</strain>
    </source>
</reference>
<evidence type="ECO:0000313" key="1">
    <source>
        <dbReference type="EMBL" id="TFB05636.1"/>
    </source>
</evidence>